<name>A0A511N790_DEIC1</name>
<evidence type="ECO:0000313" key="1">
    <source>
        <dbReference type="EMBL" id="GEM48704.1"/>
    </source>
</evidence>
<evidence type="ECO:0000313" key="2">
    <source>
        <dbReference type="Proteomes" id="UP000321306"/>
    </source>
</evidence>
<protein>
    <submittedName>
        <fullName evidence="1">Uncharacterized protein</fullName>
    </submittedName>
</protein>
<sequence>MHSLDMTNNSDQAFQLIESIFEYSYFSIDSGIQKEAIGYLGGLIKSIRELRNEFINENNEIRANECLDVIIYAYVCKRKLECILSLKKSNMHKAYDYLIDAQRSAEKGIEAGFQEDRYREKLNDLVKMENLLFPRQLWCSVGMINNEITCSICGLSVFDCLHISGQPYMGKLCYMKYNDVELEHIAVIPFGVPENKKCRTKYFVEGGYKIDCITKSVLGKTKDKDGTVKMLAMVTSELEY</sequence>
<accession>A0A511N790</accession>
<dbReference type="Proteomes" id="UP000321306">
    <property type="component" value="Unassembled WGS sequence"/>
</dbReference>
<gene>
    <name evidence="1" type="ORF">DC3_43390</name>
</gene>
<dbReference type="AlphaFoldDB" id="A0A511N790"/>
<keyword evidence="2" id="KW-1185">Reference proteome</keyword>
<organism evidence="1 2">
    <name type="scientific">Deinococcus cellulosilyticus (strain DSM 18568 / NBRC 106333 / KACC 11606 / 5516J-15)</name>
    <dbReference type="NCBI Taxonomy" id="1223518"/>
    <lineage>
        <taxon>Bacteria</taxon>
        <taxon>Thermotogati</taxon>
        <taxon>Deinococcota</taxon>
        <taxon>Deinococci</taxon>
        <taxon>Deinococcales</taxon>
        <taxon>Deinococcaceae</taxon>
        <taxon>Deinococcus</taxon>
    </lineage>
</organism>
<comment type="caution">
    <text evidence="1">The sequence shown here is derived from an EMBL/GenBank/DDBJ whole genome shotgun (WGS) entry which is preliminary data.</text>
</comment>
<reference evidence="1 2" key="1">
    <citation type="submission" date="2019-07" db="EMBL/GenBank/DDBJ databases">
        <title>Whole genome shotgun sequence of Deinococcus cellulosilyticus NBRC 106333.</title>
        <authorList>
            <person name="Hosoyama A."/>
            <person name="Uohara A."/>
            <person name="Ohji S."/>
            <person name="Ichikawa N."/>
        </authorList>
    </citation>
    <scope>NUCLEOTIDE SEQUENCE [LARGE SCALE GENOMIC DNA]</scope>
    <source>
        <strain evidence="1 2">NBRC 106333</strain>
    </source>
</reference>
<proteinExistence type="predicted"/>
<dbReference type="EMBL" id="BJXB01000023">
    <property type="protein sequence ID" value="GEM48704.1"/>
    <property type="molecule type" value="Genomic_DNA"/>
</dbReference>